<dbReference type="SUPFAM" id="SSF52210">
    <property type="entry name" value="Succinyl-CoA synthetase domains"/>
    <property type="match status" value="2"/>
</dbReference>
<dbReference type="SUPFAM" id="SSF56059">
    <property type="entry name" value="Glutathione synthetase ATP-binding domain-like"/>
    <property type="match status" value="1"/>
</dbReference>
<dbReference type="InterPro" id="IPR051538">
    <property type="entry name" value="Acyl-CoA_Synth/Transferase"/>
</dbReference>
<dbReference type="FunFam" id="3.30.1490.20:FF:000020">
    <property type="entry name" value="Protein lysine acetyltransferase"/>
    <property type="match status" value="1"/>
</dbReference>
<sequence length="904" mass="98860">MNLTNLSTMFKPNSVAVIGATEEQGHPGAVIMKNLLASKFIGPIIPVHDTLSQVYGLPVYREIDTLPLTPDLAIICSAPETVPDYVLQLGRRGVSGAVILGNGFEDLPPDVCTMLENAILGAARQTDLRFLGPDSIGFLSPSVGINASLGHTDITSGRVAFITESDSLFTTVLDWAKNRGIGFSHFISLGKKLDFGFGELLDFLNSDPGTRAVLLYVEEIRNARAFLSAARATARNKPLLVIKAGRTPEASRLIARYRGGQQGWDAVYEAAFRRSGMLRVPDIDSLFDSVETIVRTKPMKGERLAILANGKSPGILVQDMIIEGGGKMAVLEEETRTQLLELLEVESGGPAKHFLDAENPVNITAHAPPERYAEALKILLKAKGVDAVLVLRVPSPLVDGQEVAHAVAKASRRAKRPVLTSWMGGDNAQQARDILSEAGISTYWTPDKAVRAFLNLVNYRRNQEMLMETPASLPSEFMPDTATARMVVESALENGHELLSVPEAMDVLDSYDIPVVETRLSGNAEAAVTAAEEMGYPVALKVLSPDNFCKSLAGGVVLDLETADAVAEAAQAVVDRVTTAHPDCRVAGYVVQRMGRRPRARELFIKAGMDPVFGPYIHFGQGGAETDIIGDHAVSLPPLNMSLAKELISRTAISRLLRGGKGSPPADINILCLTLVKVSQLIVDIPEIQSLEINPLFADGQGLLALDAEIRVAPYKGDPGARLAIRPYPRELEESVVLKDDRKVILRPIRPEDEPAHWEFLSKLSVDDIRYRFFGLIRELPRSEMIRLTQIDYDREMAFIATAETSEGSGEYETLGVVRGMTKPDNSDIEFAIVVRSDYKRRGLGGILMRKLISYAKTRKTKYMIGEALLENKGMSVLSEKLGFEVKKNYDDDLYKFKLLLHPE</sequence>
<dbReference type="GO" id="GO:0046872">
    <property type="term" value="F:metal ion binding"/>
    <property type="evidence" value="ECO:0007669"/>
    <property type="project" value="InterPro"/>
</dbReference>
<evidence type="ECO:0000256" key="2">
    <source>
        <dbReference type="ARBA" id="ARBA00022741"/>
    </source>
</evidence>
<dbReference type="RefSeq" id="WP_126380246.1">
    <property type="nucleotide sequence ID" value="NZ_AP017378.1"/>
</dbReference>
<dbReference type="OrthoDB" id="9807426at2"/>
<dbReference type="Gene3D" id="3.40.630.30">
    <property type="match status" value="1"/>
</dbReference>
<gene>
    <name evidence="8" type="primary">acsA</name>
    <name evidence="8" type="ORF">DFE_2627</name>
</gene>
<dbReference type="InterPro" id="IPR016102">
    <property type="entry name" value="Succinyl-CoA_synth-like"/>
</dbReference>
<dbReference type="GO" id="GO:0016747">
    <property type="term" value="F:acyltransferase activity, transferring groups other than amino-acyl groups"/>
    <property type="evidence" value="ECO:0007669"/>
    <property type="project" value="InterPro"/>
</dbReference>
<dbReference type="AlphaFoldDB" id="A0A2Z6B1L7"/>
<feature type="domain" description="N-acetyltransferase" evidence="7">
    <location>
        <begin position="744"/>
        <end position="901"/>
    </location>
</feature>
<dbReference type="InterPro" id="IPR000182">
    <property type="entry name" value="GNAT_dom"/>
</dbReference>
<evidence type="ECO:0000313" key="8">
    <source>
        <dbReference type="EMBL" id="BBD09353.1"/>
    </source>
</evidence>
<dbReference type="CDD" id="cd04301">
    <property type="entry name" value="NAT_SF"/>
    <property type="match status" value="1"/>
</dbReference>
<evidence type="ECO:0000313" key="9">
    <source>
        <dbReference type="Proteomes" id="UP000269883"/>
    </source>
</evidence>
<dbReference type="Gene3D" id="3.40.50.261">
    <property type="entry name" value="Succinyl-CoA synthetase domains"/>
    <property type="match status" value="2"/>
</dbReference>
<feature type="domain" description="ATP-grasp" evidence="6">
    <location>
        <begin position="505"/>
        <end position="541"/>
    </location>
</feature>
<dbReference type="Pfam" id="PF13380">
    <property type="entry name" value="CoA_binding_2"/>
    <property type="match status" value="1"/>
</dbReference>
<dbReference type="KEGG" id="dfl:DFE_2627"/>
<name>A0A2Z6B1L7_9BACT</name>
<keyword evidence="8" id="KW-0808">Transferase</keyword>
<keyword evidence="9" id="KW-1185">Reference proteome</keyword>
<dbReference type="SUPFAM" id="SSF55729">
    <property type="entry name" value="Acyl-CoA N-acyltransferases (Nat)"/>
    <property type="match status" value="1"/>
</dbReference>
<dbReference type="InterPro" id="IPR013815">
    <property type="entry name" value="ATP_grasp_subdomain_1"/>
</dbReference>
<organism evidence="8 9">
    <name type="scientific">Desulfovibrio ferrophilus</name>
    <dbReference type="NCBI Taxonomy" id="241368"/>
    <lineage>
        <taxon>Bacteria</taxon>
        <taxon>Pseudomonadati</taxon>
        <taxon>Thermodesulfobacteriota</taxon>
        <taxon>Desulfovibrionia</taxon>
        <taxon>Desulfovibrionales</taxon>
        <taxon>Desulfovibrionaceae</taxon>
        <taxon>Desulfovibrio</taxon>
    </lineage>
</organism>
<evidence type="ECO:0000256" key="4">
    <source>
        <dbReference type="ARBA" id="ARBA00060888"/>
    </source>
</evidence>
<dbReference type="InterPro" id="IPR032875">
    <property type="entry name" value="Succ_CoA_lig_flav_dom"/>
</dbReference>
<dbReference type="SMART" id="SM00881">
    <property type="entry name" value="CoA_binding"/>
    <property type="match status" value="1"/>
</dbReference>
<dbReference type="PROSITE" id="PS51186">
    <property type="entry name" value="GNAT"/>
    <property type="match status" value="1"/>
</dbReference>
<dbReference type="InterPro" id="IPR011761">
    <property type="entry name" value="ATP-grasp"/>
</dbReference>
<dbReference type="SUPFAM" id="SSF51735">
    <property type="entry name" value="NAD(P)-binding Rossmann-fold domains"/>
    <property type="match status" value="1"/>
</dbReference>
<dbReference type="Gene3D" id="3.30.470.20">
    <property type="entry name" value="ATP-grasp fold, B domain"/>
    <property type="match status" value="1"/>
</dbReference>
<dbReference type="GO" id="GO:0005524">
    <property type="term" value="F:ATP binding"/>
    <property type="evidence" value="ECO:0007669"/>
    <property type="project" value="UniProtKB-UniRule"/>
</dbReference>
<dbReference type="InterPro" id="IPR016181">
    <property type="entry name" value="Acyl_CoA_acyltransferase"/>
</dbReference>
<evidence type="ECO:0000256" key="1">
    <source>
        <dbReference type="ARBA" id="ARBA00022598"/>
    </source>
</evidence>
<dbReference type="PANTHER" id="PTHR43334:SF1">
    <property type="entry name" value="3-HYDROXYPROPIONATE--COA LIGASE [ADP-FORMING]"/>
    <property type="match status" value="1"/>
</dbReference>
<proteinExistence type="inferred from homology"/>
<comment type="similarity">
    <text evidence="4">In the N-terminal section; belongs to the acetate CoA ligase alpha subunit family.</text>
</comment>
<evidence type="ECO:0000256" key="5">
    <source>
        <dbReference type="PROSITE-ProRule" id="PRU00409"/>
    </source>
</evidence>
<dbReference type="InterPro" id="IPR003781">
    <property type="entry name" value="CoA-bd"/>
</dbReference>
<keyword evidence="3 5" id="KW-0067">ATP-binding</keyword>
<evidence type="ECO:0000259" key="7">
    <source>
        <dbReference type="PROSITE" id="PS51186"/>
    </source>
</evidence>
<keyword evidence="2 5" id="KW-0547">Nucleotide-binding</keyword>
<dbReference type="Pfam" id="PF13549">
    <property type="entry name" value="ATP-grasp_5"/>
    <property type="match status" value="1"/>
</dbReference>
<dbReference type="InterPro" id="IPR036291">
    <property type="entry name" value="NAD(P)-bd_dom_sf"/>
</dbReference>
<dbReference type="Gene3D" id="3.40.50.720">
    <property type="entry name" value="NAD(P)-binding Rossmann-like Domain"/>
    <property type="match status" value="1"/>
</dbReference>
<dbReference type="Pfam" id="PF13302">
    <property type="entry name" value="Acetyltransf_3"/>
    <property type="match status" value="1"/>
</dbReference>
<evidence type="ECO:0000259" key="6">
    <source>
        <dbReference type="PROSITE" id="PS50975"/>
    </source>
</evidence>
<dbReference type="PANTHER" id="PTHR43334">
    <property type="entry name" value="ACETATE--COA LIGASE [ADP-FORMING]"/>
    <property type="match status" value="1"/>
</dbReference>
<dbReference type="Proteomes" id="UP000269883">
    <property type="component" value="Chromosome"/>
</dbReference>
<keyword evidence="1" id="KW-0436">Ligase</keyword>
<dbReference type="GO" id="GO:0016874">
    <property type="term" value="F:ligase activity"/>
    <property type="evidence" value="ECO:0007669"/>
    <property type="project" value="UniProtKB-KW"/>
</dbReference>
<accession>A0A2Z6B1L7</accession>
<protein>
    <submittedName>
        <fullName evidence="8">Putative acetyltransferase family protein</fullName>
    </submittedName>
</protein>
<evidence type="ECO:0000256" key="3">
    <source>
        <dbReference type="ARBA" id="ARBA00022840"/>
    </source>
</evidence>
<dbReference type="Pfam" id="PF13607">
    <property type="entry name" value="Succ_CoA_lig"/>
    <property type="match status" value="1"/>
</dbReference>
<dbReference type="Gene3D" id="3.30.1490.20">
    <property type="entry name" value="ATP-grasp fold, A domain"/>
    <property type="match status" value="1"/>
</dbReference>
<reference evidence="8 9" key="1">
    <citation type="journal article" date="2018" name="Sci. Adv.">
        <title>Multi-heme cytochromes provide a pathway for survival in energy-limited environments.</title>
        <authorList>
            <person name="Deng X."/>
            <person name="Dohmae N."/>
            <person name="Nealson K.H."/>
            <person name="Hashimoto K."/>
            <person name="Okamoto A."/>
        </authorList>
    </citation>
    <scope>NUCLEOTIDE SEQUENCE [LARGE SCALE GENOMIC DNA]</scope>
    <source>
        <strain evidence="8 9">IS5</strain>
    </source>
</reference>
<dbReference type="PROSITE" id="PS50975">
    <property type="entry name" value="ATP_GRASP"/>
    <property type="match status" value="1"/>
</dbReference>
<dbReference type="EMBL" id="AP017378">
    <property type="protein sequence ID" value="BBD09353.1"/>
    <property type="molecule type" value="Genomic_DNA"/>
</dbReference>